<organism evidence="2 3">
    <name type="scientific">Streptomyces hundungensis</name>
    <dbReference type="NCBI Taxonomy" id="1077946"/>
    <lineage>
        <taxon>Bacteria</taxon>
        <taxon>Bacillati</taxon>
        <taxon>Actinomycetota</taxon>
        <taxon>Actinomycetes</taxon>
        <taxon>Kitasatosporales</taxon>
        <taxon>Streptomycetaceae</taxon>
        <taxon>Streptomyces</taxon>
    </lineage>
</organism>
<evidence type="ECO:0000313" key="2">
    <source>
        <dbReference type="EMBL" id="AYG85301.1"/>
    </source>
</evidence>
<evidence type="ECO:0000256" key="1">
    <source>
        <dbReference type="SAM" id="MobiDB-lite"/>
    </source>
</evidence>
<dbReference type="AlphaFoldDB" id="A0A387HQB7"/>
<sequence>MFPSGSGAPALAREFTRRARRVGLQSKCCLLRTGQYGQQEGNAKHQWTRRAHRDPPPGNTQKINSKELCTCQHRDHTSWAQNLAVQGTGVDGQTATTLHRQAVTNTLQLAGSNGNLETIWSGGCSQPKAPHARRRVPLVGAPQQAAGPVPDHHEHRTVDRRHRTPQPRLGSARDYRHGVCRCHRWLADNWPGRRRSEGARCRRGTVTDYRPFAATCRPCRPVPPRIHQRPRNHDGDLTAALRAGFQWLTAYREPPTGVARALEHAARVSEAIAASTLQQANDQMQGLAALSITETLDAGARGMNGPRRHRLQGRCRVRHGNQLAVRLHRRRQVPYLDRKPVARPSHLEPAATVDRHSRCGSHASGAAAFHRLRAGGLDPVGHRRLVRAGDPAPTCHQLTDEREAGQAGMTKGTRTIEMTRGRRRDKGHSMPA</sequence>
<dbReference type="EMBL" id="CP032698">
    <property type="protein sequence ID" value="AYG85301.1"/>
    <property type="molecule type" value="Genomic_DNA"/>
</dbReference>
<name>A0A387HQB7_9ACTN</name>
<reference evidence="2 3" key="1">
    <citation type="submission" date="2018-10" db="EMBL/GenBank/DDBJ databases">
        <title>Relationship between Morphology and Antimicrobial Activity in Streptomyces.</title>
        <authorList>
            <person name="Kang H.J."/>
            <person name="Kim S.B."/>
        </authorList>
    </citation>
    <scope>NUCLEOTIDE SEQUENCE [LARGE SCALE GENOMIC DNA]</scope>
    <source>
        <strain evidence="2 3">BH38</strain>
    </source>
</reference>
<dbReference type="Proteomes" id="UP000271554">
    <property type="component" value="Chromosome"/>
</dbReference>
<accession>A0A387HQB7</accession>
<feature type="region of interest" description="Disordered" evidence="1">
    <location>
        <begin position="402"/>
        <end position="432"/>
    </location>
</feature>
<gene>
    <name evidence="2" type="ORF">DWB77_07518</name>
</gene>
<feature type="region of interest" description="Disordered" evidence="1">
    <location>
        <begin position="40"/>
        <end position="63"/>
    </location>
</feature>
<protein>
    <submittedName>
        <fullName evidence="2">Uncharacterized protein</fullName>
    </submittedName>
</protein>
<dbReference type="KEGG" id="shun:DWB77_07518"/>
<proteinExistence type="predicted"/>
<feature type="region of interest" description="Disordered" evidence="1">
    <location>
        <begin position="142"/>
        <end position="171"/>
    </location>
</feature>
<keyword evidence="3" id="KW-1185">Reference proteome</keyword>
<evidence type="ECO:0000313" key="3">
    <source>
        <dbReference type="Proteomes" id="UP000271554"/>
    </source>
</evidence>